<evidence type="ECO:0000256" key="1">
    <source>
        <dbReference type="ARBA" id="ARBA00022630"/>
    </source>
</evidence>
<protein>
    <submittedName>
        <fullName evidence="4">Putative NADH:flavin oxidoreductase</fullName>
    </submittedName>
</protein>
<accession>A0A378B177</accession>
<dbReference type="Pfam" id="PF00890">
    <property type="entry name" value="FAD_binding_2"/>
    <property type="match status" value="1"/>
</dbReference>
<dbReference type="InterPro" id="IPR003953">
    <property type="entry name" value="FAD-dep_OxRdtase_2_FAD-bd"/>
</dbReference>
<dbReference type="Proteomes" id="UP000255382">
    <property type="component" value="Unassembled WGS sequence"/>
</dbReference>
<reference evidence="4 5" key="1">
    <citation type="submission" date="2018-06" db="EMBL/GenBank/DDBJ databases">
        <authorList>
            <consortium name="Pathogen Informatics"/>
            <person name="Doyle S."/>
        </authorList>
    </citation>
    <scope>NUCLEOTIDE SEQUENCE [LARGE SCALE GENOMIC DNA]</scope>
    <source>
        <strain evidence="4 5">NCTC5050</strain>
    </source>
</reference>
<proteinExistence type="predicted"/>
<dbReference type="GO" id="GO:0016491">
    <property type="term" value="F:oxidoreductase activity"/>
    <property type="evidence" value="ECO:0007669"/>
    <property type="project" value="UniProtKB-KW"/>
</dbReference>
<dbReference type="SUPFAM" id="SSF51905">
    <property type="entry name" value="FAD/NAD(P)-binding domain"/>
    <property type="match status" value="1"/>
</dbReference>
<name>A0A378B177_KLEPO</name>
<evidence type="ECO:0000259" key="3">
    <source>
        <dbReference type="Pfam" id="PF00890"/>
    </source>
</evidence>
<sequence>MDRTHRPRDGSAVGGYLISGLVRNITKRGIDVLLDTSVEEILMRGDEVSGVRLINDEKEVIEVQTKSIVVATGGFSANSADGREVSS</sequence>
<keyword evidence="2" id="KW-0560">Oxidoreductase</keyword>
<evidence type="ECO:0000256" key="2">
    <source>
        <dbReference type="ARBA" id="ARBA00023002"/>
    </source>
</evidence>
<dbReference type="InterPro" id="IPR036188">
    <property type="entry name" value="FAD/NAD-bd_sf"/>
</dbReference>
<gene>
    <name evidence="4" type="ORF">NCTC5050_04020</name>
</gene>
<dbReference type="AlphaFoldDB" id="A0A378B177"/>
<dbReference type="EMBL" id="UGLZ01000005">
    <property type="protein sequence ID" value="STV26942.1"/>
    <property type="molecule type" value="Genomic_DNA"/>
</dbReference>
<evidence type="ECO:0000313" key="5">
    <source>
        <dbReference type="Proteomes" id="UP000255382"/>
    </source>
</evidence>
<keyword evidence="1" id="KW-0285">Flavoprotein</keyword>
<feature type="domain" description="FAD-dependent oxidoreductase 2 FAD-binding" evidence="3">
    <location>
        <begin position="10"/>
        <end position="77"/>
    </location>
</feature>
<evidence type="ECO:0000313" key="4">
    <source>
        <dbReference type="EMBL" id="STV26942.1"/>
    </source>
</evidence>
<organism evidence="4 5">
    <name type="scientific">Klebsiella pneumoniae subsp. ozaenae</name>
    <dbReference type="NCBI Taxonomy" id="574"/>
    <lineage>
        <taxon>Bacteria</taxon>
        <taxon>Pseudomonadati</taxon>
        <taxon>Pseudomonadota</taxon>
        <taxon>Gammaproteobacteria</taxon>
        <taxon>Enterobacterales</taxon>
        <taxon>Enterobacteriaceae</taxon>
        <taxon>Klebsiella/Raoultella group</taxon>
        <taxon>Klebsiella</taxon>
        <taxon>Klebsiella pneumoniae complex</taxon>
    </lineage>
</organism>
<dbReference type="Gene3D" id="3.50.50.60">
    <property type="entry name" value="FAD/NAD(P)-binding domain"/>
    <property type="match status" value="1"/>
</dbReference>
<keyword evidence="5" id="KW-1185">Reference proteome</keyword>